<dbReference type="WBParaSite" id="MCU_013606-RA">
    <property type="protein sequence ID" value="MCU_013606-RA"/>
    <property type="gene ID" value="MCU_013606"/>
</dbReference>
<evidence type="ECO:0000313" key="1">
    <source>
        <dbReference type="WBParaSite" id="MCU_013606-RA"/>
    </source>
</evidence>
<reference evidence="1" key="1">
    <citation type="submission" date="2019-11" db="UniProtKB">
        <authorList>
            <consortium name="WormBaseParasite"/>
        </authorList>
    </citation>
    <scope>IDENTIFICATION</scope>
</reference>
<dbReference type="AlphaFoldDB" id="A0A5K3FZD4"/>
<sequence>MGIASAPTWFTYAPKDAFFYEMMASKLSIDQHTVHTMYDHANYAIRVLGIRRNFHYVGVTNCCGPQYVVLNHSGAAELTLVRLLLQPTTTPTITTTRFTRERPWVGDQRWWQ</sequence>
<protein>
    <submittedName>
        <fullName evidence="1">FGGY_N domain-containing protein</fullName>
    </submittedName>
</protein>
<accession>A0A5K3FZD4</accession>
<organism evidence="1">
    <name type="scientific">Mesocestoides corti</name>
    <name type="common">Flatworm</name>
    <dbReference type="NCBI Taxonomy" id="53468"/>
    <lineage>
        <taxon>Eukaryota</taxon>
        <taxon>Metazoa</taxon>
        <taxon>Spiralia</taxon>
        <taxon>Lophotrochozoa</taxon>
        <taxon>Platyhelminthes</taxon>
        <taxon>Cestoda</taxon>
        <taxon>Eucestoda</taxon>
        <taxon>Cyclophyllidea</taxon>
        <taxon>Mesocestoididae</taxon>
        <taxon>Mesocestoides</taxon>
    </lineage>
</organism>
<name>A0A5K3FZD4_MESCO</name>
<proteinExistence type="predicted"/>